<comment type="caution">
    <text evidence="1">The sequence shown here is derived from an EMBL/GenBank/DDBJ whole genome shotgun (WGS) entry which is preliminary data.</text>
</comment>
<dbReference type="Proteomes" id="UP000095192">
    <property type="component" value="Unassembled WGS sequence"/>
</dbReference>
<dbReference type="EMBL" id="JROU02002241">
    <property type="protein sequence ID" value="OEH73799.1"/>
    <property type="molecule type" value="Genomic_DNA"/>
</dbReference>
<dbReference type="AlphaFoldDB" id="A0A1D3CRH5"/>
<organism evidence="1 2">
    <name type="scientific">Cyclospora cayetanensis</name>
    <dbReference type="NCBI Taxonomy" id="88456"/>
    <lineage>
        <taxon>Eukaryota</taxon>
        <taxon>Sar</taxon>
        <taxon>Alveolata</taxon>
        <taxon>Apicomplexa</taxon>
        <taxon>Conoidasida</taxon>
        <taxon>Coccidia</taxon>
        <taxon>Eucoccidiorida</taxon>
        <taxon>Eimeriorina</taxon>
        <taxon>Eimeriidae</taxon>
        <taxon>Cyclospora</taxon>
    </lineage>
</organism>
<sequence length="106" mass="11912">MTAERAVRKGLKMRILDDVKAKTLVKPDTGVGWFYGKRCSVWGTQALQRNFKALLSQSKYSGGQPWKTPSCSIKLAQHKAVYHLEENLVDAVRLSEVEVTQDSVEC</sequence>
<proteinExistence type="predicted"/>
<gene>
    <name evidence="1" type="ORF">cyc_00430</name>
</gene>
<keyword evidence="2" id="KW-1185">Reference proteome</keyword>
<accession>A0A1D3CRH5</accession>
<reference evidence="1 2" key="1">
    <citation type="journal article" date="2016" name="BMC Genomics">
        <title>Comparative genomics reveals Cyclospora cayetanensis possesses coccidia-like metabolism and invasion components but unique surface antigens.</title>
        <authorList>
            <person name="Liu S."/>
            <person name="Wang L."/>
            <person name="Zheng H."/>
            <person name="Xu Z."/>
            <person name="Roellig D.M."/>
            <person name="Li N."/>
            <person name="Frace M.A."/>
            <person name="Tang K."/>
            <person name="Arrowood M.J."/>
            <person name="Moss D.M."/>
            <person name="Zhang L."/>
            <person name="Feng Y."/>
            <person name="Xiao L."/>
        </authorList>
    </citation>
    <scope>NUCLEOTIDE SEQUENCE [LARGE SCALE GENOMIC DNA]</scope>
    <source>
        <strain evidence="1 2">CHN_HEN01</strain>
    </source>
</reference>
<dbReference type="InParanoid" id="A0A1D3CRH5"/>
<name>A0A1D3CRH5_9EIME</name>
<evidence type="ECO:0000313" key="2">
    <source>
        <dbReference type="Proteomes" id="UP000095192"/>
    </source>
</evidence>
<dbReference type="VEuPathDB" id="ToxoDB:cyc_00430"/>
<evidence type="ECO:0000313" key="1">
    <source>
        <dbReference type="EMBL" id="OEH73799.1"/>
    </source>
</evidence>
<protein>
    <submittedName>
        <fullName evidence="1">Uncharacterized protein</fullName>
    </submittedName>
</protein>